<reference evidence="2 3" key="1">
    <citation type="submission" date="2016-03" db="EMBL/GenBank/DDBJ databases">
        <authorList>
            <person name="Ploux O."/>
        </authorList>
    </citation>
    <scope>NUCLEOTIDE SEQUENCE [LARGE SCALE GENOMIC DNA]</scope>
    <source>
        <strain evidence="2 3">UAMH 11012</strain>
    </source>
</reference>
<gene>
    <name evidence="2" type="ORF">PAC_12204</name>
</gene>
<feature type="region of interest" description="Disordered" evidence="1">
    <location>
        <begin position="303"/>
        <end position="331"/>
    </location>
</feature>
<evidence type="ECO:0000256" key="1">
    <source>
        <dbReference type="SAM" id="MobiDB-lite"/>
    </source>
</evidence>
<organism evidence="2 3">
    <name type="scientific">Phialocephala subalpina</name>
    <dbReference type="NCBI Taxonomy" id="576137"/>
    <lineage>
        <taxon>Eukaryota</taxon>
        <taxon>Fungi</taxon>
        <taxon>Dikarya</taxon>
        <taxon>Ascomycota</taxon>
        <taxon>Pezizomycotina</taxon>
        <taxon>Leotiomycetes</taxon>
        <taxon>Helotiales</taxon>
        <taxon>Mollisiaceae</taxon>
        <taxon>Phialocephala</taxon>
        <taxon>Phialocephala fortinii species complex</taxon>
    </lineage>
</organism>
<feature type="compositionally biased region" description="Basic and acidic residues" evidence="1">
    <location>
        <begin position="314"/>
        <end position="324"/>
    </location>
</feature>
<dbReference type="AlphaFoldDB" id="A0A1L7XBG0"/>
<proteinExistence type="predicted"/>
<accession>A0A1L7XBG0</accession>
<name>A0A1L7XBG0_9HELO</name>
<evidence type="ECO:0000313" key="2">
    <source>
        <dbReference type="EMBL" id="CZR62307.1"/>
    </source>
</evidence>
<feature type="region of interest" description="Disordered" evidence="1">
    <location>
        <begin position="1"/>
        <end position="21"/>
    </location>
</feature>
<sequence length="331" mass="36443">MDSRHLGAPPQLNGFAPHQTGRKTFSPVCGIRLALEAPVMTNFSVAPPPSSSISGHYLMLTSTKYSGVKQRQTRTGLRHLPLHVPMSPIVTAETAANTSHTRAMSSKSPVPIATREYGQDKSTFLAQETFKNVICKVNNKLWLLALYQDDRVIQAPYILLTRLRRSLTMMLTLRTSLTPIMVLPAIILSKMWGRINFTFTGAGIFAMMEELPKKLLIRLPPTWCLSSPGILTTWATAMIFSFPVLHPPQYFKNQDAATNSDGALSGSPAISTALAHGHQAHPRRTPMVEPVLPISGRITGCRPSGLLQRQQRGGTHDLDRRADGSKFQTDI</sequence>
<dbReference type="EMBL" id="FJOG01000020">
    <property type="protein sequence ID" value="CZR62307.1"/>
    <property type="molecule type" value="Genomic_DNA"/>
</dbReference>
<dbReference type="Proteomes" id="UP000184330">
    <property type="component" value="Unassembled WGS sequence"/>
</dbReference>
<evidence type="ECO:0000313" key="3">
    <source>
        <dbReference type="Proteomes" id="UP000184330"/>
    </source>
</evidence>
<protein>
    <submittedName>
        <fullName evidence="2">Uncharacterized protein</fullName>
    </submittedName>
</protein>
<keyword evidence="3" id="KW-1185">Reference proteome</keyword>